<proteinExistence type="predicted"/>
<protein>
    <submittedName>
        <fullName evidence="2">Uncharacterized protein</fullName>
    </submittedName>
</protein>
<evidence type="ECO:0000313" key="3">
    <source>
        <dbReference type="Proteomes" id="UP000238479"/>
    </source>
</evidence>
<reference evidence="2 3" key="1">
    <citation type="journal article" date="2018" name="Nat. Genet.">
        <title>The Rosa genome provides new insights in the design of modern roses.</title>
        <authorList>
            <person name="Bendahmane M."/>
        </authorList>
    </citation>
    <scope>NUCLEOTIDE SEQUENCE [LARGE SCALE GENOMIC DNA]</scope>
    <source>
        <strain evidence="3">cv. Old Blush</strain>
    </source>
</reference>
<name>A0A2P6SFC2_ROSCH</name>
<accession>A0A2P6SFC2</accession>
<keyword evidence="3" id="KW-1185">Reference proteome</keyword>
<evidence type="ECO:0000313" key="2">
    <source>
        <dbReference type="EMBL" id="PRQ57371.1"/>
    </source>
</evidence>
<organism evidence="2 3">
    <name type="scientific">Rosa chinensis</name>
    <name type="common">China rose</name>
    <dbReference type="NCBI Taxonomy" id="74649"/>
    <lineage>
        <taxon>Eukaryota</taxon>
        <taxon>Viridiplantae</taxon>
        <taxon>Streptophyta</taxon>
        <taxon>Embryophyta</taxon>
        <taxon>Tracheophyta</taxon>
        <taxon>Spermatophyta</taxon>
        <taxon>Magnoliopsida</taxon>
        <taxon>eudicotyledons</taxon>
        <taxon>Gunneridae</taxon>
        <taxon>Pentapetalae</taxon>
        <taxon>rosids</taxon>
        <taxon>fabids</taxon>
        <taxon>Rosales</taxon>
        <taxon>Rosaceae</taxon>
        <taxon>Rosoideae</taxon>
        <taxon>Rosoideae incertae sedis</taxon>
        <taxon>Rosa</taxon>
    </lineage>
</organism>
<feature type="region of interest" description="Disordered" evidence="1">
    <location>
        <begin position="58"/>
        <end position="78"/>
    </location>
</feature>
<dbReference type="Gramene" id="PRQ57371">
    <property type="protein sequence ID" value="PRQ57371"/>
    <property type="gene ID" value="RchiOBHm_Chr1g0347611"/>
</dbReference>
<gene>
    <name evidence="2" type="ORF">RchiOBHm_Chr1g0347611</name>
</gene>
<dbReference type="Proteomes" id="UP000238479">
    <property type="component" value="Chromosome 1"/>
</dbReference>
<evidence type="ECO:0000256" key="1">
    <source>
        <dbReference type="SAM" id="MobiDB-lite"/>
    </source>
</evidence>
<comment type="caution">
    <text evidence="2">The sequence shown here is derived from an EMBL/GenBank/DDBJ whole genome shotgun (WGS) entry which is preliminary data.</text>
</comment>
<dbReference type="EMBL" id="PDCK01000039">
    <property type="protein sequence ID" value="PRQ57371.1"/>
    <property type="molecule type" value="Genomic_DNA"/>
</dbReference>
<sequence length="78" mass="8709">MLTQLEKHQIAKPDRLVFSTRVAATVTQPSLHFPATSPCLTGVVRLLSAARSRTRSFRLRKTGDGDRAKPKSFLDFPE</sequence>
<dbReference type="AlphaFoldDB" id="A0A2P6SFC2"/>